<keyword evidence="2" id="KW-1185">Reference proteome</keyword>
<dbReference type="Proteomes" id="UP000507470">
    <property type="component" value="Unassembled WGS sequence"/>
</dbReference>
<organism evidence="1 2">
    <name type="scientific">Mytilus coruscus</name>
    <name type="common">Sea mussel</name>
    <dbReference type="NCBI Taxonomy" id="42192"/>
    <lineage>
        <taxon>Eukaryota</taxon>
        <taxon>Metazoa</taxon>
        <taxon>Spiralia</taxon>
        <taxon>Lophotrochozoa</taxon>
        <taxon>Mollusca</taxon>
        <taxon>Bivalvia</taxon>
        <taxon>Autobranchia</taxon>
        <taxon>Pteriomorphia</taxon>
        <taxon>Mytilida</taxon>
        <taxon>Mytiloidea</taxon>
        <taxon>Mytilidae</taxon>
        <taxon>Mytilinae</taxon>
        <taxon>Mytilus</taxon>
    </lineage>
</organism>
<accession>A0A6J8A7Y6</accession>
<dbReference type="OrthoDB" id="10067522at2759"/>
<protein>
    <submittedName>
        <fullName evidence="1">Uncharacterized protein</fullName>
    </submittedName>
</protein>
<reference evidence="1 2" key="1">
    <citation type="submission" date="2020-06" db="EMBL/GenBank/DDBJ databases">
        <authorList>
            <person name="Li R."/>
            <person name="Bekaert M."/>
        </authorList>
    </citation>
    <scope>NUCLEOTIDE SEQUENCE [LARGE SCALE GENOMIC DNA]</scope>
    <source>
        <strain evidence="2">wild</strain>
    </source>
</reference>
<evidence type="ECO:0000313" key="2">
    <source>
        <dbReference type="Proteomes" id="UP000507470"/>
    </source>
</evidence>
<name>A0A6J8A7Y6_MYTCO</name>
<dbReference type="PANTHER" id="PTHR46704:SF1">
    <property type="entry name" value="TELOMERE LENGTH REGULATION PROTEIN TEL2 HOMOLOG"/>
    <property type="match status" value="1"/>
</dbReference>
<dbReference type="AlphaFoldDB" id="A0A6J8A7Y6"/>
<dbReference type="PANTHER" id="PTHR46704">
    <property type="entry name" value="CXC DOMAIN-CONTAINING PROTEIN-RELATED"/>
    <property type="match status" value="1"/>
</dbReference>
<gene>
    <name evidence="1" type="ORF">MCOR_4302</name>
</gene>
<dbReference type="EMBL" id="CACVKT020000743">
    <property type="protein sequence ID" value="CAC5362574.1"/>
    <property type="molecule type" value="Genomic_DNA"/>
</dbReference>
<sequence>MSDICGEGAYSSVHINKLKEHFGDTIVITEINGKSNVVTFRSTAKSILQKFYQRPTQQDTEAEKKSIISTAARLIKSDIQSKETSKQFYASSYDLSSAECNLSYIPESLRLFLKGIFSEKDVDLKISAVGQAIIQAARPRVNICPLQIGLGIQMHHHFASKFLIDVLNSFGFCSSYSEVQRFELSAAANQGIDINGYSEGNSVQFIADNVDHNVRTLDGYNTFHGMGILAAVTPGVKQSISIPRINATSDDLKALCTINIDYYKPPITNKMSTMTFAELKNL</sequence>
<evidence type="ECO:0000313" key="1">
    <source>
        <dbReference type="EMBL" id="CAC5362574.1"/>
    </source>
</evidence>
<proteinExistence type="predicted"/>